<name>A0A174K1X6_9FIRM</name>
<proteinExistence type="predicted"/>
<gene>
    <name evidence="1" type="ORF">ERS852498_01101</name>
</gene>
<reference evidence="1 2" key="1">
    <citation type="submission" date="2015-09" db="EMBL/GenBank/DDBJ databases">
        <authorList>
            <consortium name="Pathogen Informatics"/>
        </authorList>
    </citation>
    <scope>NUCLEOTIDE SEQUENCE [LARGE SCALE GENOMIC DNA]</scope>
    <source>
        <strain evidence="1 2">2789STDY5834885</strain>
    </source>
</reference>
<sequence length="64" mass="7026">MTKLGDALERFSTAKGALENVAAAAGTKDEDAFVTNMYCNLKLILEELSRIEDDLSMINGRRFG</sequence>
<dbReference type="EMBL" id="CZAL01000005">
    <property type="protein sequence ID" value="CUP04416.1"/>
    <property type="molecule type" value="Genomic_DNA"/>
</dbReference>
<dbReference type="Proteomes" id="UP000095709">
    <property type="component" value="Unassembled WGS sequence"/>
</dbReference>
<accession>A0A174K1X6</accession>
<evidence type="ECO:0000313" key="2">
    <source>
        <dbReference type="Proteomes" id="UP000095709"/>
    </source>
</evidence>
<evidence type="ECO:0000313" key="1">
    <source>
        <dbReference type="EMBL" id="CUP04416.1"/>
    </source>
</evidence>
<protein>
    <submittedName>
        <fullName evidence="1">Uncharacterized protein</fullName>
    </submittedName>
</protein>
<dbReference type="RefSeq" id="WP_055265915.1">
    <property type="nucleotide sequence ID" value="NZ_CZAL01000005.1"/>
</dbReference>
<dbReference type="AlphaFoldDB" id="A0A174K1X6"/>
<organism evidence="1 2">
    <name type="scientific">Fusicatenibacter saccharivorans</name>
    <dbReference type="NCBI Taxonomy" id="1150298"/>
    <lineage>
        <taxon>Bacteria</taxon>
        <taxon>Bacillati</taxon>
        <taxon>Bacillota</taxon>
        <taxon>Clostridia</taxon>
        <taxon>Lachnospirales</taxon>
        <taxon>Lachnospiraceae</taxon>
        <taxon>Fusicatenibacter</taxon>
    </lineage>
</organism>